<reference evidence="2" key="2">
    <citation type="submission" date="2020-06" db="EMBL/GenBank/DDBJ databases">
        <title>Helianthus annuus Genome sequencing and assembly Release 2.</title>
        <authorList>
            <person name="Gouzy J."/>
            <person name="Langlade N."/>
            <person name="Munos S."/>
        </authorList>
    </citation>
    <scope>NUCLEOTIDE SEQUENCE</scope>
    <source>
        <tissue evidence="2">Leaves</tissue>
    </source>
</reference>
<dbReference type="Proteomes" id="UP000215914">
    <property type="component" value="Unassembled WGS sequence"/>
</dbReference>
<evidence type="ECO:0000256" key="1">
    <source>
        <dbReference type="SAM" id="SignalP"/>
    </source>
</evidence>
<dbReference type="AlphaFoldDB" id="A0A9K3DUG0"/>
<dbReference type="Gramene" id="mRNA:HanXRQr2_Chr16g0754331">
    <property type="protein sequence ID" value="mRNA:HanXRQr2_Chr16g0754331"/>
    <property type="gene ID" value="HanXRQr2_Chr16g0754331"/>
</dbReference>
<keyword evidence="1" id="KW-0732">Signal</keyword>
<gene>
    <name evidence="2" type="ORF">HanXRQr2_Chr16g0754331</name>
</gene>
<reference evidence="2" key="1">
    <citation type="journal article" date="2017" name="Nature">
        <title>The sunflower genome provides insights into oil metabolism, flowering and Asterid evolution.</title>
        <authorList>
            <person name="Badouin H."/>
            <person name="Gouzy J."/>
            <person name="Grassa C.J."/>
            <person name="Murat F."/>
            <person name="Staton S.E."/>
            <person name="Cottret L."/>
            <person name="Lelandais-Briere C."/>
            <person name="Owens G.L."/>
            <person name="Carrere S."/>
            <person name="Mayjonade B."/>
            <person name="Legrand L."/>
            <person name="Gill N."/>
            <person name="Kane N.C."/>
            <person name="Bowers J.E."/>
            <person name="Hubner S."/>
            <person name="Bellec A."/>
            <person name="Berard A."/>
            <person name="Berges H."/>
            <person name="Blanchet N."/>
            <person name="Boniface M.C."/>
            <person name="Brunel D."/>
            <person name="Catrice O."/>
            <person name="Chaidir N."/>
            <person name="Claudel C."/>
            <person name="Donnadieu C."/>
            <person name="Faraut T."/>
            <person name="Fievet G."/>
            <person name="Helmstetter N."/>
            <person name="King M."/>
            <person name="Knapp S.J."/>
            <person name="Lai Z."/>
            <person name="Le Paslier M.C."/>
            <person name="Lippi Y."/>
            <person name="Lorenzon L."/>
            <person name="Mandel J.R."/>
            <person name="Marage G."/>
            <person name="Marchand G."/>
            <person name="Marquand E."/>
            <person name="Bret-Mestries E."/>
            <person name="Morien E."/>
            <person name="Nambeesan S."/>
            <person name="Nguyen T."/>
            <person name="Pegot-Espagnet P."/>
            <person name="Pouilly N."/>
            <person name="Raftis F."/>
            <person name="Sallet E."/>
            <person name="Schiex T."/>
            <person name="Thomas J."/>
            <person name="Vandecasteele C."/>
            <person name="Vares D."/>
            <person name="Vear F."/>
            <person name="Vautrin S."/>
            <person name="Crespi M."/>
            <person name="Mangin B."/>
            <person name="Burke J.M."/>
            <person name="Salse J."/>
            <person name="Munos S."/>
            <person name="Vincourt P."/>
            <person name="Rieseberg L.H."/>
            <person name="Langlade N.B."/>
        </authorList>
    </citation>
    <scope>NUCLEOTIDE SEQUENCE</scope>
    <source>
        <tissue evidence="2">Leaves</tissue>
    </source>
</reference>
<evidence type="ECO:0000313" key="2">
    <source>
        <dbReference type="EMBL" id="KAF5760508.1"/>
    </source>
</evidence>
<evidence type="ECO:0000313" key="3">
    <source>
        <dbReference type="Proteomes" id="UP000215914"/>
    </source>
</evidence>
<dbReference type="EMBL" id="MNCJ02000331">
    <property type="protein sequence ID" value="KAF5760508.1"/>
    <property type="molecule type" value="Genomic_DNA"/>
</dbReference>
<proteinExistence type="predicted"/>
<name>A0A9K3DUG0_HELAN</name>
<sequence>MSLIALPWDLRVLSISLLRVLVMAAARNSDEESDWSSDTLDRVKTLGRKKTKR</sequence>
<feature type="signal peptide" evidence="1">
    <location>
        <begin position="1"/>
        <end position="24"/>
    </location>
</feature>
<feature type="chain" id="PRO_5039927156" evidence="1">
    <location>
        <begin position="25"/>
        <end position="53"/>
    </location>
</feature>
<accession>A0A9K3DUG0</accession>
<keyword evidence="3" id="KW-1185">Reference proteome</keyword>
<protein>
    <submittedName>
        <fullName evidence="2">Uncharacterized protein</fullName>
    </submittedName>
</protein>
<comment type="caution">
    <text evidence="2">The sequence shown here is derived from an EMBL/GenBank/DDBJ whole genome shotgun (WGS) entry which is preliminary data.</text>
</comment>
<organism evidence="2 3">
    <name type="scientific">Helianthus annuus</name>
    <name type="common">Common sunflower</name>
    <dbReference type="NCBI Taxonomy" id="4232"/>
    <lineage>
        <taxon>Eukaryota</taxon>
        <taxon>Viridiplantae</taxon>
        <taxon>Streptophyta</taxon>
        <taxon>Embryophyta</taxon>
        <taxon>Tracheophyta</taxon>
        <taxon>Spermatophyta</taxon>
        <taxon>Magnoliopsida</taxon>
        <taxon>eudicotyledons</taxon>
        <taxon>Gunneridae</taxon>
        <taxon>Pentapetalae</taxon>
        <taxon>asterids</taxon>
        <taxon>campanulids</taxon>
        <taxon>Asterales</taxon>
        <taxon>Asteraceae</taxon>
        <taxon>Asteroideae</taxon>
        <taxon>Heliantheae alliance</taxon>
        <taxon>Heliantheae</taxon>
        <taxon>Helianthus</taxon>
    </lineage>
</organism>